<gene>
    <name evidence="2" type="ORF">AB3X52_11380</name>
</gene>
<name>A0ABV3T0Q5_9ACTN</name>
<sequence length="222" mass="24407">MINRPFVRKAVLAAAAMLPLGALVSVLVAAPADAATPSKKDQRAAVVRVNRALPAGDAIHYNVHGGPTSHWRKAPNDMLHLRLRITRTGRTPTLAFTIRSRTVIWPATARRGEKFSLDAQGGGSIELNLEGTKPKIQVWGAHWWLQKCPAATLAVWPKYDEVHAVVPLACLNAGNLRSVRLRPFSQLDATRPPYDGSEDWETDDVGPWTRVLPLTPKKRLLS</sequence>
<dbReference type="Proteomes" id="UP001556631">
    <property type="component" value="Unassembled WGS sequence"/>
</dbReference>
<evidence type="ECO:0000313" key="3">
    <source>
        <dbReference type="Proteomes" id="UP001556631"/>
    </source>
</evidence>
<proteinExistence type="predicted"/>
<comment type="caution">
    <text evidence="2">The sequence shown here is derived from an EMBL/GenBank/DDBJ whole genome shotgun (WGS) entry which is preliminary data.</text>
</comment>
<evidence type="ECO:0000313" key="2">
    <source>
        <dbReference type="EMBL" id="MEX0428222.1"/>
    </source>
</evidence>
<protein>
    <submittedName>
        <fullName evidence="2">Uncharacterized protein</fullName>
    </submittedName>
</protein>
<dbReference type="RefSeq" id="WP_367994190.1">
    <property type="nucleotide sequence ID" value="NZ_JBFPJR010000017.1"/>
</dbReference>
<dbReference type="EMBL" id="JBFPJR010000017">
    <property type="protein sequence ID" value="MEX0428222.1"/>
    <property type="molecule type" value="Genomic_DNA"/>
</dbReference>
<accession>A0ABV3T0Q5</accession>
<keyword evidence="3" id="KW-1185">Reference proteome</keyword>
<evidence type="ECO:0000256" key="1">
    <source>
        <dbReference type="SAM" id="SignalP"/>
    </source>
</evidence>
<organism evidence="2 3">
    <name type="scientific">Nocardioides eburneus</name>
    <dbReference type="NCBI Taxonomy" id="3231482"/>
    <lineage>
        <taxon>Bacteria</taxon>
        <taxon>Bacillati</taxon>
        <taxon>Actinomycetota</taxon>
        <taxon>Actinomycetes</taxon>
        <taxon>Propionibacteriales</taxon>
        <taxon>Nocardioidaceae</taxon>
        <taxon>Nocardioides</taxon>
    </lineage>
</organism>
<feature type="signal peptide" evidence="1">
    <location>
        <begin position="1"/>
        <end position="34"/>
    </location>
</feature>
<feature type="chain" id="PRO_5045807926" evidence="1">
    <location>
        <begin position="35"/>
        <end position="222"/>
    </location>
</feature>
<keyword evidence="1" id="KW-0732">Signal</keyword>
<reference evidence="2 3" key="1">
    <citation type="submission" date="2024-07" db="EMBL/GenBank/DDBJ databases">
        <authorList>
            <person name="Lee S."/>
            <person name="Kang M."/>
        </authorList>
    </citation>
    <scope>NUCLEOTIDE SEQUENCE [LARGE SCALE GENOMIC DNA]</scope>
    <source>
        <strain evidence="2 3">DS6</strain>
    </source>
</reference>